<dbReference type="Proteomes" id="UP000042997">
    <property type="component" value="Unassembled WGS sequence"/>
</dbReference>
<accession>A0A098BLD9</accession>
<name>A0A098BLD9_9NOCA</name>
<feature type="chain" id="PRO_5038965884" description="Secreted protein" evidence="1">
    <location>
        <begin position="31"/>
        <end position="212"/>
    </location>
</feature>
<dbReference type="eggNOG" id="ENOG503497V">
    <property type="taxonomic scope" value="Bacteria"/>
</dbReference>
<dbReference type="EMBL" id="CCSD01000059">
    <property type="protein sequence ID" value="CDZ89538.1"/>
    <property type="molecule type" value="Genomic_DNA"/>
</dbReference>
<feature type="signal peptide" evidence="1">
    <location>
        <begin position="1"/>
        <end position="30"/>
    </location>
</feature>
<evidence type="ECO:0000313" key="3">
    <source>
        <dbReference type="Proteomes" id="UP000042997"/>
    </source>
</evidence>
<dbReference type="AlphaFoldDB" id="A0A098BLD9"/>
<evidence type="ECO:0000256" key="1">
    <source>
        <dbReference type="SAM" id="SignalP"/>
    </source>
</evidence>
<keyword evidence="1" id="KW-0732">Signal</keyword>
<reference evidence="2 3" key="1">
    <citation type="journal article" date="2014" name="Genome Announc.">
        <title>Draft Genome Sequence of Propane- and Butane-Oxidizing Actinobacterium Rhodococcus ruber IEGM 231.</title>
        <authorList>
            <person name="Ivshina I.B."/>
            <person name="Kuyukina M.S."/>
            <person name="Krivoruchko A.V."/>
            <person name="Barbe V."/>
            <person name="Fischer C."/>
        </authorList>
    </citation>
    <scope>NUCLEOTIDE SEQUENCE [LARGE SCALE GENOMIC DNA]</scope>
</reference>
<evidence type="ECO:0000313" key="2">
    <source>
        <dbReference type="EMBL" id="CDZ89538.1"/>
    </source>
</evidence>
<organism evidence="2 3">
    <name type="scientific">Rhodococcus ruber</name>
    <dbReference type="NCBI Taxonomy" id="1830"/>
    <lineage>
        <taxon>Bacteria</taxon>
        <taxon>Bacillati</taxon>
        <taxon>Actinomycetota</taxon>
        <taxon>Actinomycetes</taxon>
        <taxon>Mycobacteriales</taxon>
        <taxon>Nocardiaceae</taxon>
        <taxon>Rhodococcus</taxon>
    </lineage>
</organism>
<proteinExistence type="predicted"/>
<evidence type="ECO:0008006" key="4">
    <source>
        <dbReference type="Google" id="ProtNLM"/>
    </source>
</evidence>
<sequence>MRRVSLPWAATAALLLAVLAAGLLTPPRPATVRTDTLGPDHGEAVAGYLARAQASVESATGEPRWALVSFTAPVPVEQAAALPGDPRIAQVLFRVPIERVQTPLVAVDVPEHPEALRRAPAVAAGRLRQAAGADRAARVAAVSADRLADGCACVVGVVVRVAPAAATELAAAPGVRAVELLPPDAVAGAFSVNPLLPEHVDVVAPGPDDGEP</sequence>
<gene>
    <name evidence="2" type="ORF">RHRU231_480085</name>
</gene>
<protein>
    <recommendedName>
        <fullName evidence="4">Secreted protein</fullName>
    </recommendedName>
</protein>